<evidence type="ECO:0000313" key="9">
    <source>
        <dbReference type="EMBL" id="KAL3858469.1"/>
    </source>
</evidence>
<comment type="caution">
    <text evidence="9">The sequence shown here is derived from an EMBL/GenBank/DDBJ whole genome shotgun (WGS) entry which is preliminary data.</text>
</comment>
<evidence type="ECO:0000256" key="3">
    <source>
        <dbReference type="ARBA" id="ARBA00023125"/>
    </source>
</evidence>
<dbReference type="InterPro" id="IPR004827">
    <property type="entry name" value="bZIP"/>
</dbReference>
<dbReference type="Proteomes" id="UP001634394">
    <property type="component" value="Unassembled WGS sequence"/>
</dbReference>
<dbReference type="PANTHER" id="PTHR46542:SF1">
    <property type="entry name" value="X-BOX BINDING PROTEIN 1"/>
    <property type="match status" value="1"/>
</dbReference>
<evidence type="ECO:0000313" key="10">
    <source>
        <dbReference type="Proteomes" id="UP001634394"/>
    </source>
</evidence>
<accession>A0ABD3VA57</accession>
<feature type="coiled-coil region" evidence="7">
    <location>
        <begin position="71"/>
        <end position="105"/>
    </location>
</feature>
<keyword evidence="3" id="KW-0238">DNA-binding</keyword>
<keyword evidence="10" id="KW-1185">Reference proteome</keyword>
<evidence type="ECO:0000256" key="6">
    <source>
        <dbReference type="ARBA" id="ARBA00040165"/>
    </source>
</evidence>
<dbReference type="Gene3D" id="1.20.5.170">
    <property type="match status" value="1"/>
</dbReference>
<dbReference type="AlphaFoldDB" id="A0ABD3VA57"/>
<evidence type="ECO:0000259" key="8">
    <source>
        <dbReference type="PROSITE" id="PS50217"/>
    </source>
</evidence>
<keyword evidence="5" id="KW-0539">Nucleus</keyword>
<dbReference type="SUPFAM" id="SSF57959">
    <property type="entry name" value="Leucine zipper domain"/>
    <property type="match status" value="1"/>
</dbReference>
<dbReference type="Pfam" id="PF00170">
    <property type="entry name" value="bZIP_1"/>
    <property type="match status" value="1"/>
</dbReference>
<keyword evidence="1" id="KW-0832">Ubl conjugation</keyword>
<dbReference type="InterPro" id="IPR052470">
    <property type="entry name" value="ER_Stress-Reg_TF"/>
</dbReference>
<protein>
    <recommendedName>
        <fullName evidence="6">X-box-binding protein 1</fullName>
    </recommendedName>
</protein>
<dbReference type="CDD" id="cd14691">
    <property type="entry name" value="bZIP_XBP1"/>
    <property type="match status" value="1"/>
</dbReference>
<proteinExistence type="predicted"/>
<evidence type="ECO:0000256" key="7">
    <source>
        <dbReference type="SAM" id="Coils"/>
    </source>
</evidence>
<sequence>MSLTTAKTIVITTLPNKSIISAARIPSLSIMEDDLQEDDQPRKRRRLTNLTQEEKLMRRKLKNRVAAQTARDRKKALMVDLEEKIAELEAENRKLSMENATLKSQSGALVQENSDLRGRLSLLDGVPVKVESESRSAVPTVPQQKGQTSPLPCWTPHHITSWVIMSLTLWLAYSKRSASQKTNNVPESFPVKRNLDTFSNLHPREQWWGPHQQSWNPSMN</sequence>
<gene>
    <name evidence="9" type="ORF">ACJMK2_013058</name>
</gene>
<evidence type="ECO:0000256" key="1">
    <source>
        <dbReference type="ARBA" id="ARBA00022843"/>
    </source>
</evidence>
<evidence type="ECO:0000256" key="2">
    <source>
        <dbReference type="ARBA" id="ARBA00023015"/>
    </source>
</evidence>
<feature type="domain" description="BZIP" evidence="8">
    <location>
        <begin position="53"/>
        <end position="116"/>
    </location>
</feature>
<dbReference type="GO" id="GO:0003677">
    <property type="term" value="F:DNA binding"/>
    <property type="evidence" value="ECO:0007669"/>
    <property type="project" value="UniProtKB-KW"/>
</dbReference>
<reference evidence="9 10" key="1">
    <citation type="submission" date="2024-11" db="EMBL/GenBank/DDBJ databases">
        <title>Chromosome-level genome assembly of the freshwater bivalve Anodonta woodiana.</title>
        <authorList>
            <person name="Chen X."/>
        </authorList>
    </citation>
    <scope>NUCLEOTIDE SEQUENCE [LARGE SCALE GENOMIC DNA]</scope>
    <source>
        <strain evidence="9">MN2024</strain>
        <tissue evidence="9">Gills</tissue>
    </source>
</reference>
<organism evidence="9 10">
    <name type="scientific">Sinanodonta woodiana</name>
    <name type="common">Chinese pond mussel</name>
    <name type="synonym">Anodonta woodiana</name>
    <dbReference type="NCBI Taxonomy" id="1069815"/>
    <lineage>
        <taxon>Eukaryota</taxon>
        <taxon>Metazoa</taxon>
        <taxon>Spiralia</taxon>
        <taxon>Lophotrochozoa</taxon>
        <taxon>Mollusca</taxon>
        <taxon>Bivalvia</taxon>
        <taxon>Autobranchia</taxon>
        <taxon>Heteroconchia</taxon>
        <taxon>Palaeoheterodonta</taxon>
        <taxon>Unionida</taxon>
        <taxon>Unionoidea</taxon>
        <taxon>Unionidae</taxon>
        <taxon>Unioninae</taxon>
        <taxon>Sinanodonta</taxon>
    </lineage>
</organism>
<keyword evidence="7" id="KW-0175">Coiled coil</keyword>
<keyword evidence="2" id="KW-0805">Transcription regulation</keyword>
<dbReference type="EMBL" id="JBJQND010000013">
    <property type="protein sequence ID" value="KAL3858469.1"/>
    <property type="molecule type" value="Genomic_DNA"/>
</dbReference>
<dbReference type="SMART" id="SM00338">
    <property type="entry name" value="BRLZ"/>
    <property type="match status" value="1"/>
</dbReference>
<dbReference type="PANTHER" id="PTHR46542">
    <property type="entry name" value="X-BOX BINDING PROTEIN 1"/>
    <property type="match status" value="1"/>
</dbReference>
<evidence type="ECO:0000256" key="5">
    <source>
        <dbReference type="ARBA" id="ARBA00023242"/>
    </source>
</evidence>
<evidence type="ECO:0000256" key="4">
    <source>
        <dbReference type="ARBA" id="ARBA00023163"/>
    </source>
</evidence>
<dbReference type="PROSITE" id="PS50217">
    <property type="entry name" value="BZIP"/>
    <property type="match status" value="1"/>
</dbReference>
<dbReference type="PROSITE" id="PS00036">
    <property type="entry name" value="BZIP_BASIC"/>
    <property type="match status" value="1"/>
</dbReference>
<keyword evidence="4" id="KW-0804">Transcription</keyword>
<dbReference type="InterPro" id="IPR046347">
    <property type="entry name" value="bZIP_sf"/>
</dbReference>
<name>A0ABD3VA57_SINWO</name>